<evidence type="ECO:0000256" key="3">
    <source>
        <dbReference type="ARBA" id="ARBA00022553"/>
    </source>
</evidence>
<evidence type="ECO:0000256" key="19">
    <source>
        <dbReference type="SAM" id="Phobius"/>
    </source>
</evidence>
<feature type="domain" description="G-protein coupled receptors family 3 profile" evidence="20">
    <location>
        <begin position="1281"/>
        <end position="1482"/>
    </location>
</feature>
<keyword evidence="4 19" id="KW-0812">Transmembrane</keyword>
<dbReference type="OrthoDB" id="411630at2759"/>
<comment type="similarity">
    <text evidence="1">Belongs to the G-protein coupled receptor 3 family. GABA-B receptor subfamily.</text>
</comment>
<dbReference type="GO" id="GO:0004965">
    <property type="term" value="F:G protein-coupled GABA receptor activity"/>
    <property type="evidence" value="ECO:0007669"/>
    <property type="project" value="InterPro"/>
</dbReference>
<evidence type="ECO:0000256" key="11">
    <source>
        <dbReference type="ARBA" id="ARBA00023157"/>
    </source>
</evidence>
<feature type="compositionally biased region" description="Basic and acidic residues" evidence="18">
    <location>
        <begin position="544"/>
        <end position="557"/>
    </location>
</feature>
<dbReference type="CDD" id="cd15047">
    <property type="entry name" value="7tmC_GABA-B-like"/>
    <property type="match status" value="1"/>
</dbReference>
<dbReference type="PRINTS" id="PR01177">
    <property type="entry name" value="GABAB1RECPTR"/>
</dbReference>
<keyword evidence="14" id="KW-0807">Transducer</keyword>
<proteinExistence type="inferred from homology"/>
<keyword evidence="2" id="KW-1003">Cell membrane</keyword>
<evidence type="ECO:0000259" key="20">
    <source>
        <dbReference type="PROSITE" id="PS50259"/>
    </source>
</evidence>
<feature type="region of interest" description="Disordered" evidence="18">
    <location>
        <begin position="1720"/>
        <end position="1756"/>
    </location>
</feature>
<feature type="compositionally biased region" description="Polar residues" evidence="18">
    <location>
        <begin position="1791"/>
        <end position="1802"/>
    </location>
</feature>
<evidence type="ECO:0000313" key="21">
    <source>
        <dbReference type="EMBL" id="RLU24420.1"/>
    </source>
</evidence>
<evidence type="ECO:0000256" key="5">
    <source>
        <dbReference type="ARBA" id="ARBA00022729"/>
    </source>
</evidence>
<feature type="compositionally biased region" description="Basic and acidic residues" evidence="18">
    <location>
        <begin position="221"/>
        <end position="231"/>
    </location>
</feature>
<evidence type="ECO:0000256" key="8">
    <source>
        <dbReference type="ARBA" id="ARBA00023040"/>
    </source>
</evidence>
<dbReference type="EMBL" id="QOIP01000003">
    <property type="protein sequence ID" value="RLU24420.1"/>
    <property type="molecule type" value="Genomic_DNA"/>
</dbReference>
<feature type="region of interest" description="Disordered" evidence="18">
    <location>
        <begin position="1855"/>
        <end position="1957"/>
    </location>
</feature>
<keyword evidence="6 19" id="KW-1133">Transmembrane helix</keyword>
<evidence type="ECO:0000256" key="14">
    <source>
        <dbReference type="ARBA" id="ARBA00023224"/>
    </source>
</evidence>
<feature type="transmembrane region" description="Helical" evidence="19">
    <location>
        <begin position="1331"/>
        <end position="1352"/>
    </location>
</feature>
<dbReference type="InterPro" id="IPR002455">
    <property type="entry name" value="GPCR3_GABA-B"/>
</dbReference>
<keyword evidence="8" id="KW-0297">G-protein coupled receptor</keyword>
<feature type="compositionally biased region" description="Polar residues" evidence="18">
    <location>
        <begin position="1733"/>
        <end position="1743"/>
    </location>
</feature>
<evidence type="ECO:0000256" key="10">
    <source>
        <dbReference type="ARBA" id="ARBA00023136"/>
    </source>
</evidence>
<keyword evidence="7" id="KW-0770">Synapse</keyword>
<feature type="transmembrane region" description="Helical" evidence="19">
    <location>
        <begin position="1430"/>
        <end position="1447"/>
    </location>
</feature>
<accession>A0A3L8DVA8</accession>
<feature type="compositionally biased region" description="Polar residues" evidence="18">
    <location>
        <begin position="332"/>
        <end position="351"/>
    </location>
</feature>
<dbReference type="PRINTS" id="PR01176">
    <property type="entry name" value="GABABRECEPTR"/>
</dbReference>
<feature type="transmembrane region" description="Helical" evidence="19">
    <location>
        <begin position="1209"/>
        <end position="1231"/>
    </location>
</feature>
<dbReference type="GO" id="GO:0045211">
    <property type="term" value="C:postsynaptic membrane"/>
    <property type="evidence" value="ECO:0007669"/>
    <property type="project" value="UniProtKB-SubCell"/>
</dbReference>
<evidence type="ECO:0000256" key="12">
    <source>
        <dbReference type="ARBA" id="ARBA00023170"/>
    </source>
</evidence>
<feature type="compositionally biased region" description="Polar residues" evidence="18">
    <location>
        <begin position="126"/>
        <end position="136"/>
    </location>
</feature>
<feature type="region of interest" description="Disordered" evidence="18">
    <location>
        <begin position="611"/>
        <end position="731"/>
    </location>
</feature>
<dbReference type="InterPro" id="IPR028082">
    <property type="entry name" value="Peripla_BP_I"/>
</dbReference>
<dbReference type="InterPro" id="IPR000337">
    <property type="entry name" value="GPCR_3"/>
</dbReference>
<feature type="region of interest" description="Disordered" evidence="18">
    <location>
        <begin position="266"/>
        <end position="376"/>
    </location>
</feature>
<evidence type="ECO:0000256" key="2">
    <source>
        <dbReference type="ARBA" id="ARBA00022475"/>
    </source>
</evidence>
<dbReference type="GO" id="GO:0038039">
    <property type="term" value="C:G protein-coupled receptor heterodimeric complex"/>
    <property type="evidence" value="ECO:0007669"/>
    <property type="project" value="TreeGrafter"/>
</dbReference>
<comment type="subcellular location">
    <subcellularLocation>
        <location evidence="16">Postsynaptic cell membrane</location>
        <topology evidence="16">Multi-pass membrane protein</topology>
    </subcellularLocation>
</comment>
<dbReference type="InterPro" id="IPR001828">
    <property type="entry name" value="ANF_lig-bd_rcpt"/>
</dbReference>
<dbReference type="PROSITE" id="PS50259">
    <property type="entry name" value="G_PROTEIN_RECEP_F3_4"/>
    <property type="match status" value="1"/>
</dbReference>
<protein>
    <recommendedName>
        <fullName evidence="20">G-protein coupled receptors family 3 profile domain-containing protein</fullName>
    </recommendedName>
</protein>
<dbReference type="FunFam" id="3.40.50.2300:FF:000072">
    <property type="entry name" value="Gamma-aminobutyric acid type B receptor subunit 2"/>
    <property type="match status" value="1"/>
</dbReference>
<feature type="region of interest" description="Disordered" evidence="18">
    <location>
        <begin position="541"/>
        <end position="567"/>
    </location>
</feature>
<evidence type="ECO:0000256" key="7">
    <source>
        <dbReference type="ARBA" id="ARBA00023018"/>
    </source>
</evidence>
<keyword evidence="3" id="KW-0597">Phosphoprotein</keyword>
<feature type="region of interest" description="Disordered" evidence="18">
    <location>
        <begin position="125"/>
        <end position="248"/>
    </location>
</feature>
<evidence type="ECO:0000256" key="13">
    <source>
        <dbReference type="ARBA" id="ARBA00023180"/>
    </source>
</evidence>
<dbReference type="Gene3D" id="3.40.50.2300">
    <property type="match status" value="2"/>
</dbReference>
<feature type="transmembrane region" description="Helical" evidence="19">
    <location>
        <begin position="1453"/>
        <end position="1475"/>
    </location>
</feature>
<feature type="transmembrane region" description="Helical" evidence="19">
    <location>
        <begin position="1390"/>
        <end position="1410"/>
    </location>
</feature>
<feature type="compositionally biased region" description="Polar residues" evidence="18">
    <location>
        <begin position="705"/>
        <end position="722"/>
    </location>
</feature>
<dbReference type="InterPro" id="IPR017978">
    <property type="entry name" value="GPCR_3_C"/>
</dbReference>
<feature type="compositionally biased region" description="Polar residues" evidence="18">
    <location>
        <begin position="1897"/>
        <end position="1914"/>
    </location>
</feature>
<evidence type="ECO:0000313" key="22">
    <source>
        <dbReference type="Proteomes" id="UP000279307"/>
    </source>
</evidence>
<dbReference type="Pfam" id="PF01094">
    <property type="entry name" value="ANF_receptor"/>
    <property type="match status" value="2"/>
</dbReference>
<feature type="compositionally biased region" description="Polar residues" evidence="18">
    <location>
        <begin position="304"/>
        <end position="319"/>
    </location>
</feature>
<evidence type="ECO:0000256" key="16">
    <source>
        <dbReference type="ARBA" id="ARBA00034104"/>
    </source>
</evidence>
<dbReference type="Proteomes" id="UP000279307">
    <property type="component" value="Chromosome 3"/>
</dbReference>
<dbReference type="GO" id="GO:0007214">
    <property type="term" value="P:gamma-aminobutyric acid signaling pathway"/>
    <property type="evidence" value="ECO:0007669"/>
    <property type="project" value="TreeGrafter"/>
</dbReference>
<keyword evidence="15" id="KW-0628">Postsynaptic cell membrane</keyword>
<comment type="caution">
    <text evidence="21">The sequence shown here is derived from an EMBL/GenBank/DDBJ whole genome shotgun (WGS) entry which is preliminary data.</text>
</comment>
<keyword evidence="10 19" id="KW-0472">Membrane</keyword>
<evidence type="ECO:0000256" key="6">
    <source>
        <dbReference type="ARBA" id="ARBA00022989"/>
    </source>
</evidence>
<reference evidence="21 22" key="1">
    <citation type="journal article" date="2018" name="Genome Res.">
        <title>The genomic architecture and molecular evolution of ant odorant receptors.</title>
        <authorList>
            <person name="McKenzie S.K."/>
            <person name="Kronauer D.J.C."/>
        </authorList>
    </citation>
    <scope>NUCLEOTIDE SEQUENCE [LARGE SCALE GENOMIC DNA]</scope>
    <source>
        <strain evidence="21">Clonal line C1</strain>
    </source>
</reference>
<keyword evidence="11" id="KW-1015">Disulfide bond</keyword>
<dbReference type="PANTHER" id="PTHR10519:SF46">
    <property type="entry name" value="METABOTROPIC GABA-B RECEPTOR SUBTYPE 3, ISOFORM A"/>
    <property type="match status" value="1"/>
</dbReference>
<feature type="coiled-coil region" evidence="17">
    <location>
        <begin position="1521"/>
        <end position="1548"/>
    </location>
</feature>
<feature type="compositionally biased region" description="Basic and acidic residues" evidence="18">
    <location>
        <begin position="164"/>
        <end position="183"/>
    </location>
</feature>
<feature type="transmembrane region" description="Helical" evidence="19">
    <location>
        <begin position="1251"/>
        <end position="1268"/>
    </location>
</feature>
<dbReference type="PANTHER" id="PTHR10519">
    <property type="entry name" value="GABA-B RECEPTOR"/>
    <property type="match status" value="1"/>
</dbReference>
<dbReference type="SUPFAM" id="SSF53822">
    <property type="entry name" value="Periplasmic binding protein-like I"/>
    <property type="match status" value="1"/>
</dbReference>
<feature type="region of interest" description="Disordered" evidence="18">
    <location>
        <begin position="1774"/>
        <end position="1802"/>
    </location>
</feature>
<keyword evidence="9 17" id="KW-0175">Coiled coil</keyword>
<dbReference type="CDD" id="cd06366">
    <property type="entry name" value="PBP1_GABAb_receptor"/>
    <property type="match status" value="1"/>
</dbReference>
<keyword evidence="5" id="KW-0732">Signal</keyword>
<feature type="compositionally biased region" description="Basic and acidic residues" evidence="18">
    <location>
        <begin position="196"/>
        <end position="205"/>
    </location>
</feature>
<dbReference type="PRINTS" id="PR00248">
    <property type="entry name" value="GPCRMGR"/>
</dbReference>
<evidence type="ECO:0000256" key="18">
    <source>
        <dbReference type="SAM" id="MobiDB-lite"/>
    </source>
</evidence>
<evidence type="ECO:0000256" key="1">
    <source>
        <dbReference type="ARBA" id="ARBA00008991"/>
    </source>
</evidence>
<keyword evidence="13" id="KW-0325">Glycoprotein</keyword>
<evidence type="ECO:0000256" key="17">
    <source>
        <dbReference type="SAM" id="Coils"/>
    </source>
</evidence>
<dbReference type="Pfam" id="PF00003">
    <property type="entry name" value="7tm_3"/>
    <property type="match status" value="1"/>
</dbReference>
<organism evidence="21 22">
    <name type="scientific">Ooceraea biroi</name>
    <name type="common">Clonal raider ant</name>
    <name type="synonym">Cerapachys biroi</name>
    <dbReference type="NCBI Taxonomy" id="2015173"/>
    <lineage>
        <taxon>Eukaryota</taxon>
        <taxon>Metazoa</taxon>
        <taxon>Ecdysozoa</taxon>
        <taxon>Arthropoda</taxon>
        <taxon>Hexapoda</taxon>
        <taxon>Insecta</taxon>
        <taxon>Pterygota</taxon>
        <taxon>Neoptera</taxon>
        <taxon>Endopterygota</taxon>
        <taxon>Hymenoptera</taxon>
        <taxon>Apocrita</taxon>
        <taxon>Aculeata</taxon>
        <taxon>Formicoidea</taxon>
        <taxon>Formicidae</taxon>
        <taxon>Dorylinae</taxon>
        <taxon>Ooceraea</taxon>
    </lineage>
</organism>
<keyword evidence="12" id="KW-0675">Receptor</keyword>
<evidence type="ECO:0000256" key="4">
    <source>
        <dbReference type="ARBA" id="ARBA00022692"/>
    </source>
</evidence>
<evidence type="ECO:0000256" key="9">
    <source>
        <dbReference type="ARBA" id="ARBA00023054"/>
    </source>
</evidence>
<feature type="compositionally biased region" description="Low complexity" evidence="18">
    <location>
        <begin position="1916"/>
        <end position="1927"/>
    </location>
</feature>
<evidence type="ECO:0000256" key="15">
    <source>
        <dbReference type="ARBA" id="ARBA00023257"/>
    </source>
</evidence>
<gene>
    <name evidence="21" type="ORF">DMN91_002509</name>
</gene>
<feature type="compositionally biased region" description="Basic and acidic residues" evidence="18">
    <location>
        <begin position="653"/>
        <end position="679"/>
    </location>
</feature>
<sequence>MNRDFIKADDAISLVTDEEKPEERLESSQNRRLIMTRVRTRRHFSRLLLLFSSSEALHARHCLTLLLLGLTSLRTVLSCDEKTRPQSRDLNAFPRHVEVSRYSERRDLDAVPGAIPEWMQRKRNEVSSMVGQSASGAVSDHHSSDSRASQRNRDSSAPPVTKGTHAEDRSIFLSAVDDRRDGPVRSPTSRPKFGHRSGDSVENRRVGNGIVFQSMKQSRKSAKDKLNDPVGERGSVPAHQVTHHRSMDPEAVREAEFQDHPSGIDETSLMTLGRPHQSTGSFLKGPVRDRSAKGALVEVPIDQSRLSEPSSVSHVTGLTRSRRDRDEDSSDGAKQTGLNASNVFAGTSINRANERTSDYSAGRNARANEAGSDRSSENGIDFAAIRRDDLARNRSDRGIAAFEVTRQTRSDIGGTYALDNRSYGTRGSESTTDYPNGSDNFNFVGNDSANSRGNDGNVDVIVFGTVADYVEDSVTSVEGGRRIALDGVSEIGNRTETNSEYVDNTSDYNVAEIRGAGCGDDACSAASDNDVPVIRTRKFGGAKESSDNREHEDHFARVSDVSTTPGNDVDVEAPFTGFEGSQKFPVKINRDKSPAMVPPVERFDWRHFGPHKENVLEETSTSTYSSTVPPGLPKSPSRDALHHARKTNGGIGEMDRKDSRGEDAIENNEKQNDTHDESRLPGASSGRRSPGLSGAESEPDETFAVISNTTVTTDNDMETASYSEDDSDGNAEIDVTVPSVKPMEKTNITILGLFEITHGTVPRPEGFSELQAAKLAVDRVNELDILKHFRLRLIYNDTKCDSGVAVDRFFHALYSTRKKHLMPFLLGTACSEVTETLAKIVPYWNVIQVSFGSTAPALSDSNEFPLFVRTVAPDSSHNPARIALIKHFGWDTVTALSQTGDMYSLAVNDLVTELEQANITCTATITFAENDYKEQLRTLKELDTRIIIGSFSSRLAQRVFCEGEPSGNFARKLHRRCSRMNLLSHKLRFSRSQAWKLGMHGGDYAWILPDDTITLSGMKGDWWHAGVGECSHSQLSQTMDGLIIVKSHAQLVGDEVSVSGLTNAEFISELTNRSITHSKFAEQTYDAVWAMALALARTEVLLNRQNESMAQYTHTRKDLTYHLLEQLKLQHFIGVSGPVSFKDADRVGITAFYQMMHGQDDIKRIAIYTPEDGKLIMNCPGCEATRWPGGQVPAARRVFRLRMVTVAPAAFLAITCIASVGVTLALAFLAFNLHFRKHKSIKLSSPRLNNMAAVGCGLVYGAVILLGLDDATLPDSDGYYPTVCKARVYLLSAGFSLAFGSMFTKTYRVHRIFTRSRSGVVKNKLLQDTQLIFLICMLLVIDVVVVTLWVILDPMQRHLQNLTLEISPQDRGVVYQPQVEVCRSQHTNGWLGALYVYKGLLLVVGVYMAWETRHVKIPALNDSQYIGMSVYFVVITSGIVVVLANLMPDRATLAFVTITALILASTTATLALLFLPQLANILGGERADPVIQSLGLKIECNTRRFVTDDKRELQYRVEVQNRVYRREMAQLELELARLEKQLAQEPVEPSRTSSSASIPQRNPSIGGGLPLLLLSVLPPVIPRASWPSADSSGIRRGTVAFSSQPDLEPGDPRQSLADLYKLHRRRETEGPNRLGVFQRLFSLFGSRPSSRKTSTASFTGVASALRVHMGYIAGLVPGARAASTCQVDAQGSHSPHARCGSGPIISITSEEDRRLSLGLRRKESSEPRVNFSLPPQVSTSQSSSREKIRGSPRFPHRIIPTNSLSAIAQGTSIPRPHRWHSMEDASKSKITKTSRGSCSPNSDVWATSEVGVPFSELANTVRGRKPPDSLPLTITVDSKMSPVDTRLASDLRKLFRENDSQDPVSPAEYELKANGSSSSSSSSPKIIGIGDSVPLKNDSTLETWRGTGSNFRQEPSSHPSSPVISVVDTDNPGEAASTDVDGHTAGVSCEEKRPTTV</sequence>
<name>A0A3L8DVA8_OOCBI</name>